<keyword evidence="1" id="KW-0812">Transmembrane</keyword>
<dbReference type="AlphaFoldDB" id="A0A382M9H3"/>
<feature type="transmembrane region" description="Helical" evidence="1">
    <location>
        <begin position="84"/>
        <end position="105"/>
    </location>
</feature>
<keyword evidence="1" id="KW-0472">Membrane</keyword>
<feature type="transmembrane region" description="Helical" evidence="1">
    <location>
        <begin position="44"/>
        <end position="64"/>
    </location>
</feature>
<gene>
    <name evidence="2" type="ORF">METZ01_LOCUS298092</name>
</gene>
<dbReference type="EMBL" id="UINC01092009">
    <property type="protein sequence ID" value="SVC45238.1"/>
    <property type="molecule type" value="Genomic_DNA"/>
</dbReference>
<evidence type="ECO:0008006" key="3">
    <source>
        <dbReference type="Google" id="ProtNLM"/>
    </source>
</evidence>
<name>A0A382M9H3_9ZZZZ</name>
<protein>
    <recommendedName>
        <fullName evidence="3">SxtJ</fullName>
    </recommendedName>
</protein>
<evidence type="ECO:0000313" key="2">
    <source>
        <dbReference type="EMBL" id="SVC45238.1"/>
    </source>
</evidence>
<dbReference type="Pfam" id="PF19588">
    <property type="entry name" value="SxtJ"/>
    <property type="match status" value="1"/>
</dbReference>
<accession>A0A382M9H3</accession>
<proteinExistence type="predicted"/>
<dbReference type="InterPro" id="IPR045781">
    <property type="entry name" value="SxtJ"/>
</dbReference>
<feature type="transmembrane region" description="Helical" evidence="1">
    <location>
        <begin position="17"/>
        <end position="35"/>
    </location>
</feature>
<organism evidence="2">
    <name type="scientific">marine metagenome</name>
    <dbReference type="NCBI Taxonomy" id="408172"/>
    <lineage>
        <taxon>unclassified sequences</taxon>
        <taxon>metagenomes</taxon>
        <taxon>ecological metagenomes</taxon>
    </lineage>
</organism>
<keyword evidence="1" id="KW-1133">Transmembrane helix</keyword>
<sequence>MADGTTQGPSRKQLRNFGLVMGSVLIGIGFYWLVYRDIYETARIVLLSVGGFQFVAGLVVPGTLKPVYTVWMKLALILAWVNTRIIISLIFFLVITPIGIIIRLIKGDLLHEKFQRDAPSYWADTEDPPSVKEHCERQF</sequence>
<evidence type="ECO:0000256" key="1">
    <source>
        <dbReference type="SAM" id="Phobius"/>
    </source>
</evidence>
<reference evidence="2" key="1">
    <citation type="submission" date="2018-05" db="EMBL/GenBank/DDBJ databases">
        <authorList>
            <person name="Lanie J.A."/>
            <person name="Ng W.-L."/>
            <person name="Kazmierczak K.M."/>
            <person name="Andrzejewski T.M."/>
            <person name="Davidsen T.M."/>
            <person name="Wayne K.J."/>
            <person name="Tettelin H."/>
            <person name="Glass J.I."/>
            <person name="Rusch D."/>
            <person name="Podicherti R."/>
            <person name="Tsui H.-C.T."/>
            <person name="Winkler M.E."/>
        </authorList>
    </citation>
    <scope>NUCLEOTIDE SEQUENCE</scope>
</reference>